<evidence type="ECO:0000313" key="1">
    <source>
        <dbReference type="EMBL" id="CAI9721773.1"/>
    </source>
</evidence>
<accession>A0AA36AT25</accession>
<dbReference type="Proteomes" id="UP001162480">
    <property type="component" value="Chromosome 4"/>
</dbReference>
<evidence type="ECO:0000313" key="2">
    <source>
        <dbReference type="Proteomes" id="UP001162480"/>
    </source>
</evidence>
<sequence>MLECIRNSKSQSQDWISRTEVMKIILIIKGRELKIICIEFENESGCGANSCDNYGGGYCGASRNDSGVENDGENGGCSG</sequence>
<dbReference type="AlphaFoldDB" id="A0AA36AT25"/>
<name>A0AA36AT25_OCTVU</name>
<organism evidence="1 2">
    <name type="scientific">Octopus vulgaris</name>
    <name type="common">Common octopus</name>
    <dbReference type="NCBI Taxonomy" id="6645"/>
    <lineage>
        <taxon>Eukaryota</taxon>
        <taxon>Metazoa</taxon>
        <taxon>Spiralia</taxon>
        <taxon>Lophotrochozoa</taxon>
        <taxon>Mollusca</taxon>
        <taxon>Cephalopoda</taxon>
        <taxon>Coleoidea</taxon>
        <taxon>Octopodiformes</taxon>
        <taxon>Octopoda</taxon>
        <taxon>Incirrata</taxon>
        <taxon>Octopodidae</taxon>
        <taxon>Octopus</taxon>
    </lineage>
</organism>
<protein>
    <submittedName>
        <fullName evidence="1">Uncharacterized protein</fullName>
    </submittedName>
</protein>
<reference evidence="1" key="1">
    <citation type="submission" date="2023-08" db="EMBL/GenBank/DDBJ databases">
        <authorList>
            <person name="Alioto T."/>
            <person name="Alioto T."/>
            <person name="Gomez Garrido J."/>
        </authorList>
    </citation>
    <scope>NUCLEOTIDE SEQUENCE</scope>
</reference>
<proteinExistence type="predicted"/>
<dbReference type="EMBL" id="OX597817">
    <property type="protein sequence ID" value="CAI9721773.1"/>
    <property type="molecule type" value="Genomic_DNA"/>
</dbReference>
<gene>
    <name evidence="1" type="ORF">OCTVUL_1B006099</name>
</gene>
<keyword evidence="2" id="KW-1185">Reference proteome</keyword>